<evidence type="ECO:0000259" key="4">
    <source>
        <dbReference type="PROSITE" id="PS00083"/>
    </source>
</evidence>
<dbReference type="AlphaFoldDB" id="A0A5B2VT06"/>
<keyword evidence="2 5" id="KW-0223">Dioxygenase</keyword>
<dbReference type="Gene3D" id="2.60.130.10">
    <property type="entry name" value="Aromatic compound dioxygenase"/>
    <property type="match status" value="1"/>
</dbReference>
<dbReference type="Pfam" id="PF00775">
    <property type="entry name" value="Dioxygenase_C"/>
    <property type="match status" value="1"/>
</dbReference>
<protein>
    <submittedName>
        <fullName evidence="5">Intradiol ring-cleavage dioxygenase</fullName>
    </submittedName>
</protein>
<proteinExistence type="inferred from homology"/>
<dbReference type="CDD" id="cd03459">
    <property type="entry name" value="3_4-PCD"/>
    <property type="match status" value="1"/>
</dbReference>
<dbReference type="InterPro" id="IPR015889">
    <property type="entry name" value="Intradiol_dOase_core"/>
</dbReference>
<dbReference type="PANTHER" id="PTHR33711">
    <property type="entry name" value="DIOXYGENASE, PUTATIVE (AFU_ORTHOLOGUE AFUA_2G02910)-RELATED"/>
    <property type="match status" value="1"/>
</dbReference>
<evidence type="ECO:0000256" key="3">
    <source>
        <dbReference type="ARBA" id="ARBA00023002"/>
    </source>
</evidence>
<name>A0A5B2VT06_9HYPH</name>
<dbReference type="InterPro" id="IPR050770">
    <property type="entry name" value="Intradiol_RC_Dioxygenase"/>
</dbReference>
<feature type="domain" description="Intradiol ring-cleavage dioxygenases" evidence="4">
    <location>
        <begin position="72"/>
        <end position="100"/>
    </location>
</feature>
<evidence type="ECO:0000256" key="1">
    <source>
        <dbReference type="ARBA" id="ARBA00007825"/>
    </source>
</evidence>
<reference evidence="5 6" key="2">
    <citation type="submission" date="2019-09" db="EMBL/GenBank/DDBJ databases">
        <authorList>
            <person name="Jin C."/>
        </authorList>
    </citation>
    <scope>NUCLEOTIDE SEQUENCE [LARGE SCALE GENOMIC DNA]</scope>
    <source>
        <strain evidence="5 6">BN140002</strain>
    </source>
</reference>
<dbReference type="GO" id="GO:0018578">
    <property type="term" value="F:protocatechuate 3,4-dioxygenase activity"/>
    <property type="evidence" value="ECO:0007669"/>
    <property type="project" value="InterPro"/>
</dbReference>
<dbReference type="InterPro" id="IPR039387">
    <property type="entry name" value="3_4-PCD"/>
</dbReference>
<evidence type="ECO:0000313" key="5">
    <source>
        <dbReference type="EMBL" id="KAA2242135.1"/>
    </source>
</evidence>
<gene>
    <name evidence="5" type="ORF">F0L46_04000</name>
</gene>
<reference evidence="5 6" key="1">
    <citation type="submission" date="2019-09" db="EMBL/GenBank/DDBJ databases">
        <title>Salinarimonas rosea gen. nov., sp. nov., a new member of the a-2 subgroup of the Proteobacteria.</title>
        <authorList>
            <person name="Liu J."/>
        </authorList>
    </citation>
    <scope>NUCLEOTIDE SEQUENCE [LARGE SCALE GENOMIC DNA]</scope>
    <source>
        <strain evidence="5 6">BN140002</strain>
    </source>
</reference>
<evidence type="ECO:0000256" key="2">
    <source>
        <dbReference type="ARBA" id="ARBA00022964"/>
    </source>
</evidence>
<dbReference type="InterPro" id="IPR000627">
    <property type="entry name" value="Intradiol_dOase_C"/>
</dbReference>
<dbReference type="RefSeq" id="WP_149815743.1">
    <property type="nucleotide sequence ID" value="NZ_VUOA01000007.1"/>
</dbReference>
<dbReference type="EMBL" id="VUOA01000007">
    <property type="protein sequence ID" value="KAA2242135.1"/>
    <property type="molecule type" value="Genomic_DNA"/>
</dbReference>
<dbReference type="SUPFAM" id="SSF49482">
    <property type="entry name" value="Aromatic compound dioxygenase"/>
    <property type="match status" value="1"/>
</dbReference>
<comment type="caution">
    <text evidence="5">The sequence shown here is derived from an EMBL/GenBank/DDBJ whole genome shotgun (WGS) entry which is preliminary data.</text>
</comment>
<evidence type="ECO:0000313" key="6">
    <source>
        <dbReference type="Proteomes" id="UP000323142"/>
    </source>
</evidence>
<organism evidence="5 6">
    <name type="scientific">Salinarimonas soli</name>
    <dbReference type="NCBI Taxonomy" id="1638099"/>
    <lineage>
        <taxon>Bacteria</taxon>
        <taxon>Pseudomonadati</taxon>
        <taxon>Pseudomonadota</taxon>
        <taxon>Alphaproteobacteria</taxon>
        <taxon>Hyphomicrobiales</taxon>
        <taxon>Salinarimonadaceae</taxon>
        <taxon>Salinarimonas</taxon>
    </lineage>
</organism>
<comment type="similarity">
    <text evidence="1">Belongs to the intradiol ring-cleavage dioxygenase family.</text>
</comment>
<dbReference type="PROSITE" id="PS00083">
    <property type="entry name" value="INTRADIOL_DIOXYGENAS"/>
    <property type="match status" value="1"/>
</dbReference>
<sequence length="210" mass="22695">MRDTSLIGRRTLLAGGLAALATGARAGERPLILTPGQVEGPFYPVQFPADSDNDLVRVTGRAAQAMGQVTHLGGRILDRQGRPIPSAAVEIWQCDAHGIYRHPRAADQALFDDAFQGYGRTMADAAGVYRFRTIRPVAYPGRTPHIHVAVQVPHRGLRFVTQMYVAGEPLNARDGLLQGVRDRAARESLIVPLSPSPEGLEATFDIVLAV</sequence>
<dbReference type="OrthoDB" id="9805815at2"/>
<dbReference type="GO" id="GO:0008199">
    <property type="term" value="F:ferric iron binding"/>
    <property type="evidence" value="ECO:0007669"/>
    <property type="project" value="InterPro"/>
</dbReference>
<keyword evidence="6" id="KW-1185">Reference proteome</keyword>
<dbReference type="Proteomes" id="UP000323142">
    <property type="component" value="Unassembled WGS sequence"/>
</dbReference>
<keyword evidence="3" id="KW-0560">Oxidoreductase</keyword>
<accession>A0A5B2VT06</accession>
<dbReference type="PANTHER" id="PTHR33711:SF9">
    <property type="entry name" value="PROTOCATECHUATE 3,4-DIOXYGENASE ALPHA CHAIN"/>
    <property type="match status" value="1"/>
</dbReference>